<evidence type="ECO:0000313" key="2">
    <source>
        <dbReference type="EMBL" id="OAE27055.1"/>
    </source>
</evidence>
<evidence type="ECO:0000256" key="1">
    <source>
        <dbReference type="SAM" id="MobiDB-lite"/>
    </source>
</evidence>
<accession>A0A176W3L6</accession>
<dbReference type="EMBL" id="LVLJ01001998">
    <property type="protein sequence ID" value="OAE27055.1"/>
    <property type="molecule type" value="Genomic_DNA"/>
</dbReference>
<feature type="region of interest" description="Disordered" evidence="1">
    <location>
        <begin position="19"/>
        <end position="38"/>
    </location>
</feature>
<reference evidence="2" key="1">
    <citation type="submission" date="2016-03" db="EMBL/GenBank/DDBJ databases">
        <title>Mechanisms controlling the formation of the plant cell surface in tip-growing cells are functionally conserved among land plants.</title>
        <authorList>
            <person name="Honkanen S."/>
            <person name="Jones V.A."/>
            <person name="Morieri G."/>
            <person name="Champion C."/>
            <person name="Hetherington A.J."/>
            <person name="Kelly S."/>
            <person name="Saint-Marcoux D."/>
            <person name="Proust H."/>
            <person name="Prescott H."/>
            <person name="Dolan L."/>
        </authorList>
    </citation>
    <scope>NUCLEOTIDE SEQUENCE [LARGE SCALE GENOMIC DNA]</scope>
    <source>
        <tissue evidence="2">Whole gametophyte</tissue>
    </source>
</reference>
<proteinExistence type="predicted"/>
<comment type="caution">
    <text evidence="2">The sequence shown here is derived from an EMBL/GenBank/DDBJ whole genome shotgun (WGS) entry which is preliminary data.</text>
</comment>
<dbReference type="Proteomes" id="UP000077202">
    <property type="component" value="Unassembled WGS sequence"/>
</dbReference>
<gene>
    <name evidence="2" type="ORF">AXG93_1440s1110</name>
</gene>
<dbReference type="AlphaFoldDB" id="A0A176W3L6"/>
<organism evidence="2 3">
    <name type="scientific">Marchantia polymorpha subsp. ruderalis</name>
    <dbReference type="NCBI Taxonomy" id="1480154"/>
    <lineage>
        <taxon>Eukaryota</taxon>
        <taxon>Viridiplantae</taxon>
        <taxon>Streptophyta</taxon>
        <taxon>Embryophyta</taxon>
        <taxon>Marchantiophyta</taxon>
        <taxon>Marchantiopsida</taxon>
        <taxon>Marchantiidae</taxon>
        <taxon>Marchantiales</taxon>
        <taxon>Marchantiaceae</taxon>
        <taxon>Marchantia</taxon>
    </lineage>
</organism>
<name>A0A176W3L6_MARPO</name>
<sequence length="180" mass="19461">MYCALQACAIDWTKAKGDASPVREGRTVGPAGPTARGDACQRARVEGDRAALPRDGALFTSHVICWSVPRIEIRVPLRDAQGPGGGTVAWSPGRPDAWTLRSTKLNLLAAAEFRQATFQASLINSQFDASLAGIGLREHHRERKRESRVASESIGIVELEKAEQALWCVTMELLCGPTPV</sequence>
<keyword evidence="3" id="KW-1185">Reference proteome</keyword>
<protein>
    <submittedName>
        <fullName evidence="2">Uncharacterized protein</fullName>
    </submittedName>
</protein>
<evidence type="ECO:0000313" key="3">
    <source>
        <dbReference type="Proteomes" id="UP000077202"/>
    </source>
</evidence>